<evidence type="ECO:0000256" key="3">
    <source>
        <dbReference type="ARBA" id="ARBA00022490"/>
    </source>
</evidence>
<dbReference type="EMBL" id="CALNXI010000898">
    <property type="protein sequence ID" value="CAH3145747.1"/>
    <property type="molecule type" value="Genomic_DNA"/>
</dbReference>
<dbReference type="InterPro" id="IPR032675">
    <property type="entry name" value="LRR_dom_sf"/>
</dbReference>
<comment type="subcellular location">
    <subcellularLocation>
        <location evidence="1">Cell projection</location>
        <location evidence="1">Cilium</location>
    </subcellularLocation>
    <subcellularLocation>
        <location evidence="2">Cytoplasm</location>
    </subcellularLocation>
</comment>
<evidence type="ECO:0000256" key="7">
    <source>
        <dbReference type="ARBA" id="ARBA00023273"/>
    </source>
</evidence>
<evidence type="ECO:0000313" key="12">
    <source>
        <dbReference type="Proteomes" id="UP001159427"/>
    </source>
</evidence>
<keyword evidence="7" id="KW-0966">Cell projection</keyword>
<evidence type="ECO:0000259" key="10">
    <source>
        <dbReference type="Pfam" id="PF23602"/>
    </source>
</evidence>
<dbReference type="Pfam" id="PF14580">
    <property type="entry name" value="LRR_9"/>
    <property type="match status" value="1"/>
</dbReference>
<feature type="domain" description="Dynein axonemal assembly factor 11-like CS" evidence="10">
    <location>
        <begin position="286"/>
        <end position="411"/>
    </location>
</feature>
<reference evidence="11 12" key="1">
    <citation type="submission" date="2022-05" db="EMBL/GenBank/DDBJ databases">
        <authorList>
            <consortium name="Genoscope - CEA"/>
            <person name="William W."/>
        </authorList>
    </citation>
    <scope>NUCLEOTIDE SEQUENCE [LARGE SCALE GENOMIC DNA]</scope>
</reference>
<dbReference type="PANTHER" id="PTHR18849:SF0">
    <property type="entry name" value="CILIA- AND FLAGELLA-ASSOCIATED PROTEIN 410-RELATED"/>
    <property type="match status" value="1"/>
</dbReference>
<organism evidence="11 12">
    <name type="scientific">Porites evermanni</name>
    <dbReference type="NCBI Taxonomy" id="104178"/>
    <lineage>
        <taxon>Eukaryota</taxon>
        <taxon>Metazoa</taxon>
        <taxon>Cnidaria</taxon>
        <taxon>Anthozoa</taxon>
        <taxon>Hexacorallia</taxon>
        <taxon>Scleractinia</taxon>
        <taxon>Fungiina</taxon>
        <taxon>Poritidae</taxon>
        <taxon>Porites</taxon>
    </lineage>
</organism>
<evidence type="ECO:0000256" key="4">
    <source>
        <dbReference type="ARBA" id="ARBA00022614"/>
    </source>
</evidence>
<dbReference type="Pfam" id="PF23602">
    <property type="entry name" value="CS_DNAAF11_C"/>
    <property type="match status" value="1"/>
</dbReference>
<dbReference type="InterPro" id="IPR056496">
    <property type="entry name" value="CS_DNAAF11_C"/>
</dbReference>
<evidence type="ECO:0000256" key="8">
    <source>
        <dbReference type="ARBA" id="ARBA00049982"/>
    </source>
</evidence>
<keyword evidence="5" id="KW-0677">Repeat</keyword>
<dbReference type="PROSITE" id="PS51450">
    <property type="entry name" value="LRR"/>
    <property type="match status" value="2"/>
</dbReference>
<feature type="compositionally biased region" description="Acidic residues" evidence="9">
    <location>
        <begin position="498"/>
        <end position="513"/>
    </location>
</feature>
<evidence type="ECO:0000256" key="5">
    <source>
        <dbReference type="ARBA" id="ARBA00022737"/>
    </source>
</evidence>
<accession>A0ABN8PP90</accession>
<evidence type="ECO:0000256" key="1">
    <source>
        <dbReference type="ARBA" id="ARBA00004138"/>
    </source>
</evidence>
<evidence type="ECO:0000313" key="11">
    <source>
        <dbReference type="EMBL" id="CAH3145747.1"/>
    </source>
</evidence>
<comment type="caution">
    <text evidence="11">The sequence shown here is derived from an EMBL/GenBank/DDBJ whole genome shotgun (WGS) entry which is preliminary data.</text>
</comment>
<feature type="region of interest" description="Disordered" evidence="9">
    <location>
        <begin position="421"/>
        <end position="513"/>
    </location>
</feature>
<feature type="compositionally biased region" description="Basic and acidic residues" evidence="9">
    <location>
        <begin position="478"/>
        <end position="497"/>
    </location>
</feature>
<protein>
    <recommendedName>
        <fullName evidence="10">Dynein axonemal assembly factor 11-like CS domain-containing protein</fullName>
    </recommendedName>
</protein>
<dbReference type="InterPro" id="IPR001611">
    <property type="entry name" value="Leu-rich_rpt"/>
</dbReference>
<dbReference type="SMART" id="SM00365">
    <property type="entry name" value="LRR_SD22"/>
    <property type="match status" value="2"/>
</dbReference>
<evidence type="ECO:0000256" key="9">
    <source>
        <dbReference type="SAM" id="MobiDB-lite"/>
    </source>
</evidence>
<evidence type="ECO:0000256" key="2">
    <source>
        <dbReference type="ARBA" id="ARBA00004496"/>
    </source>
</evidence>
<feature type="region of interest" description="Disordered" evidence="9">
    <location>
        <begin position="257"/>
        <end position="277"/>
    </location>
</feature>
<keyword evidence="6" id="KW-0969">Cilium</keyword>
<keyword evidence="4" id="KW-0433">Leucine-rich repeat</keyword>
<proteinExistence type="inferred from homology"/>
<keyword evidence="12" id="KW-1185">Reference proteome</keyword>
<dbReference type="SUPFAM" id="SSF52058">
    <property type="entry name" value="L domain-like"/>
    <property type="match status" value="1"/>
</dbReference>
<feature type="compositionally biased region" description="Polar residues" evidence="9">
    <location>
        <begin position="422"/>
        <end position="433"/>
    </location>
</feature>
<keyword evidence="3" id="KW-0963">Cytoplasm</keyword>
<name>A0ABN8PP90_9CNID</name>
<dbReference type="Proteomes" id="UP001159427">
    <property type="component" value="Unassembled WGS sequence"/>
</dbReference>
<dbReference type="Gene3D" id="3.80.10.10">
    <property type="entry name" value="Ribonuclease Inhibitor"/>
    <property type="match status" value="1"/>
</dbReference>
<sequence>MTSFTQGQNDFIPSSSLDRCYNYRWVGYVPGYKGECLTQSLHQERGWFGVITEDLLRKRAEHNNCEIFSLEEISLHQQEIERIELLDKLCRDLKILYLQSNLIPKIENVGRLKKLEYLNLALNNVTRVENLEGCESLQKLDLTVNFVGELTSIESLRKNYHFKELYLTGNPCTEYEGYREYVIATLDNLQWLDGKEIEKSERILAKQDYENVRNKIITQQTEYSKKREKEKQDALKVKQEKEEILKKADSQSCIEYQSAKGETEKEEEEEEKRYWQEKTDFTPESRIELHQHIEEKRKQKEKKDDEKLGRDKPTKETRFFSDDGRVLNINQGKWEFQFHDDEDNNQFILDLPCFKYLDTSLIDVDVQPKYCRVTVKGKKVFQLALSEEVNPDSCSAKRSQTTGHLIIEMPKVKEVVKPLRNNLPSKKSASPNEQKIDRDEQPPFQKQGKNSGIRHERLEVEPNTGSDMDFSQIVTENKTVHERAGNQKDTDNYRITESEESTFVDDPDVPPLI</sequence>
<evidence type="ECO:0000256" key="6">
    <source>
        <dbReference type="ARBA" id="ARBA00023069"/>
    </source>
</evidence>
<comment type="similarity">
    <text evidence="8">Belongs to the tilB family.</text>
</comment>
<dbReference type="PANTHER" id="PTHR18849">
    <property type="entry name" value="LEUCINE RICH REPEAT PROTEIN"/>
    <property type="match status" value="1"/>
</dbReference>
<feature type="region of interest" description="Disordered" evidence="9">
    <location>
        <begin position="294"/>
        <end position="315"/>
    </location>
</feature>
<gene>
    <name evidence="11" type="ORF">PEVE_00043573</name>
</gene>